<dbReference type="CDD" id="cd07033">
    <property type="entry name" value="TPP_PYR_DXS_TK_like"/>
    <property type="match status" value="1"/>
</dbReference>
<dbReference type="InterPro" id="IPR033248">
    <property type="entry name" value="Transketolase_C"/>
</dbReference>
<dbReference type="AlphaFoldDB" id="A0A9D1HCW3"/>
<sequence>MSDKMATRQAYGEALVELGKEYDNLIVMDADLSKSTMTAKFRDVYPDRFFNMGIAEQNLYGTAAGLALSGKIVCASTFAMFAAGRAFEIIRNSIGYTKANVKICATHAGITVGEDGASHQTFEDIALMRTIPGMTVINPSDGMSAKKLIKQAVAMEGPCYIRLGRAAVPVFYDDSAELILGKGNVVKDGKDVTVVATGIMVNEAATAAQELSKDGIDVRIIDIHTIKPIDEEIIIKAAKETGAIVTAEEHSVIGGLGSAVSEVVVKNCPVRMEMVGQQDTYGESGKPEELKKKYKMTAEDIVKAVKKVMV</sequence>
<dbReference type="PANTHER" id="PTHR43825:SF1">
    <property type="entry name" value="TRANSKETOLASE-LIKE PYRIMIDINE-BINDING DOMAIN-CONTAINING PROTEIN"/>
    <property type="match status" value="1"/>
</dbReference>
<dbReference type="InterPro" id="IPR009014">
    <property type="entry name" value="Transketo_C/PFOR_II"/>
</dbReference>
<name>A0A9D1HCW3_9FIRM</name>
<dbReference type="InterPro" id="IPR029061">
    <property type="entry name" value="THDP-binding"/>
</dbReference>
<accession>A0A9D1HCW3</accession>
<evidence type="ECO:0000259" key="4">
    <source>
        <dbReference type="SMART" id="SM00861"/>
    </source>
</evidence>
<dbReference type="FunFam" id="3.40.50.970:FF:000129">
    <property type="entry name" value="Transketolase"/>
    <property type="match status" value="1"/>
</dbReference>
<protein>
    <submittedName>
        <fullName evidence="5">Transketolase family protein</fullName>
    </submittedName>
</protein>
<organism evidence="5 6">
    <name type="scientific">Candidatus Allocopromorpha excrementavium</name>
    <dbReference type="NCBI Taxonomy" id="2840741"/>
    <lineage>
        <taxon>Bacteria</taxon>
        <taxon>Bacillati</taxon>
        <taxon>Bacillota</taxon>
        <taxon>Clostridia</taxon>
        <taxon>Eubacteriales</taxon>
        <taxon>Eubacteriaceae</taxon>
        <taxon>Eubacteriaceae incertae sedis</taxon>
        <taxon>Candidatus Allocopromorpha</taxon>
    </lineage>
</organism>
<reference evidence="5" key="1">
    <citation type="submission" date="2020-10" db="EMBL/GenBank/DDBJ databases">
        <authorList>
            <person name="Gilroy R."/>
        </authorList>
    </citation>
    <scope>NUCLEOTIDE SEQUENCE</scope>
    <source>
        <strain evidence="5">CHK176-22527</strain>
    </source>
</reference>
<dbReference type="Proteomes" id="UP000824159">
    <property type="component" value="Unassembled WGS sequence"/>
</dbReference>
<dbReference type="Pfam" id="PF02779">
    <property type="entry name" value="Transket_pyr"/>
    <property type="match status" value="1"/>
</dbReference>
<dbReference type="SMART" id="SM00861">
    <property type="entry name" value="Transket_pyr"/>
    <property type="match status" value="1"/>
</dbReference>
<reference evidence="5" key="2">
    <citation type="journal article" date="2021" name="PeerJ">
        <title>Extensive microbial diversity within the chicken gut microbiome revealed by metagenomics and culture.</title>
        <authorList>
            <person name="Gilroy R."/>
            <person name="Ravi A."/>
            <person name="Getino M."/>
            <person name="Pursley I."/>
            <person name="Horton D.L."/>
            <person name="Alikhan N.F."/>
            <person name="Baker D."/>
            <person name="Gharbi K."/>
            <person name="Hall N."/>
            <person name="Watson M."/>
            <person name="Adriaenssens E.M."/>
            <person name="Foster-Nyarko E."/>
            <person name="Jarju S."/>
            <person name="Secka A."/>
            <person name="Antonio M."/>
            <person name="Oren A."/>
            <person name="Chaudhuri R.R."/>
            <person name="La Ragione R."/>
            <person name="Hildebrand F."/>
            <person name="Pallen M.J."/>
        </authorList>
    </citation>
    <scope>NUCLEOTIDE SEQUENCE</scope>
    <source>
        <strain evidence="5">CHK176-22527</strain>
    </source>
</reference>
<evidence type="ECO:0000256" key="3">
    <source>
        <dbReference type="ARBA" id="ARBA00023052"/>
    </source>
</evidence>
<dbReference type="EMBL" id="DVLX01000001">
    <property type="protein sequence ID" value="HIT98622.1"/>
    <property type="molecule type" value="Genomic_DNA"/>
</dbReference>
<evidence type="ECO:0000313" key="5">
    <source>
        <dbReference type="EMBL" id="HIT98622.1"/>
    </source>
</evidence>
<dbReference type="InterPro" id="IPR051157">
    <property type="entry name" value="PDH/Transketolase"/>
</dbReference>
<dbReference type="SUPFAM" id="SSF52922">
    <property type="entry name" value="TK C-terminal domain-like"/>
    <property type="match status" value="1"/>
</dbReference>
<comment type="cofactor">
    <cofactor evidence="1">
        <name>thiamine diphosphate</name>
        <dbReference type="ChEBI" id="CHEBI:58937"/>
    </cofactor>
</comment>
<evidence type="ECO:0000313" key="6">
    <source>
        <dbReference type="Proteomes" id="UP000824159"/>
    </source>
</evidence>
<gene>
    <name evidence="5" type="ORF">IAD12_00005</name>
</gene>
<comment type="caution">
    <text evidence="5">The sequence shown here is derived from an EMBL/GenBank/DDBJ whole genome shotgun (WGS) entry which is preliminary data.</text>
</comment>
<evidence type="ECO:0000256" key="2">
    <source>
        <dbReference type="ARBA" id="ARBA00007131"/>
    </source>
</evidence>
<evidence type="ECO:0000256" key="1">
    <source>
        <dbReference type="ARBA" id="ARBA00001964"/>
    </source>
</evidence>
<comment type="similarity">
    <text evidence="2">Belongs to the transketolase family.</text>
</comment>
<dbReference type="SUPFAM" id="SSF52518">
    <property type="entry name" value="Thiamin diphosphate-binding fold (THDP-binding)"/>
    <property type="match status" value="1"/>
</dbReference>
<dbReference type="Gene3D" id="3.40.50.970">
    <property type="match status" value="1"/>
</dbReference>
<dbReference type="Pfam" id="PF02780">
    <property type="entry name" value="Transketolase_C"/>
    <property type="match status" value="1"/>
</dbReference>
<feature type="domain" description="Transketolase-like pyrimidine-binding" evidence="4">
    <location>
        <begin position="5"/>
        <end position="170"/>
    </location>
</feature>
<proteinExistence type="inferred from homology"/>
<dbReference type="PANTHER" id="PTHR43825">
    <property type="entry name" value="PYRUVATE DEHYDROGENASE E1 COMPONENT"/>
    <property type="match status" value="1"/>
</dbReference>
<dbReference type="InterPro" id="IPR005475">
    <property type="entry name" value="Transketolase-like_Pyr-bd"/>
</dbReference>
<dbReference type="Gene3D" id="3.40.50.920">
    <property type="match status" value="1"/>
</dbReference>
<keyword evidence="3" id="KW-0786">Thiamine pyrophosphate</keyword>